<keyword evidence="5" id="KW-1185">Reference proteome</keyword>
<proteinExistence type="predicted"/>
<dbReference type="PANTHER" id="PTHR43877">
    <property type="entry name" value="AMINOALKYLPHOSPHONATE N-ACETYLTRANSFERASE-RELATED-RELATED"/>
    <property type="match status" value="1"/>
</dbReference>
<dbReference type="InterPro" id="IPR050832">
    <property type="entry name" value="Bact_Acetyltransf"/>
</dbReference>
<dbReference type="CDD" id="cd04301">
    <property type="entry name" value="NAT_SF"/>
    <property type="match status" value="1"/>
</dbReference>
<dbReference type="InterPro" id="IPR016181">
    <property type="entry name" value="Acyl_CoA_acyltransferase"/>
</dbReference>
<organism evidence="4 5">
    <name type="scientific">Hymenobacter elongatus</name>
    <dbReference type="NCBI Taxonomy" id="877208"/>
    <lineage>
        <taxon>Bacteria</taxon>
        <taxon>Pseudomonadati</taxon>
        <taxon>Bacteroidota</taxon>
        <taxon>Cytophagia</taxon>
        <taxon>Cytophagales</taxon>
        <taxon>Hymenobacteraceae</taxon>
        <taxon>Hymenobacter</taxon>
    </lineage>
</organism>
<dbReference type="InterPro" id="IPR000182">
    <property type="entry name" value="GNAT_dom"/>
</dbReference>
<feature type="domain" description="N-acetyltransferase" evidence="3">
    <location>
        <begin position="1"/>
        <end position="145"/>
    </location>
</feature>
<evidence type="ECO:0000313" key="5">
    <source>
        <dbReference type="Proteomes" id="UP000297739"/>
    </source>
</evidence>
<protein>
    <submittedName>
        <fullName evidence="4">GNAT family N-acetyltransferase</fullName>
    </submittedName>
</protein>
<comment type="caution">
    <text evidence="4">The sequence shown here is derived from an EMBL/GenBank/DDBJ whole genome shotgun (WGS) entry which is preliminary data.</text>
</comment>
<evidence type="ECO:0000256" key="1">
    <source>
        <dbReference type="ARBA" id="ARBA00022679"/>
    </source>
</evidence>
<dbReference type="OrthoDB" id="2352823at2"/>
<reference evidence="4 5" key="1">
    <citation type="submission" date="2019-04" db="EMBL/GenBank/DDBJ databases">
        <authorList>
            <person name="Feng G."/>
            <person name="Zhang J."/>
            <person name="Zhu H."/>
        </authorList>
    </citation>
    <scope>NUCLEOTIDE SEQUENCE [LARGE SCALE GENOMIC DNA]</scope>
    <source>
        <strain evidence="4 5">JCM 17223</strain>
    </source>
</reference>
<evidence type="ECO:0000256" key="2">
    <source>
        <dbReference type="ARBA" id="ARBA00023315"/>
    </source>
</evidence>
<gene>
    <name evidence="4" type="ORF">E5J99_06355</name>
</gene>
<dbReference type="Proteomes" id="UP000297739">
    <property type="component" value="Unassembled WGS sequence"/>
</dbReference>
<dbReference type="Gene3D" id="3.40.630.30">
    <property type="match status" value="1"/>
</dbReference>
<evidence type="ECO:0000313" key="4">
    <source>
        <dbReference type="EMBL" id="TGE17811.1"/>
    </source>
</evidence>
<name>A0A4Z0PNR9_9BACT</name>
<dbReference type="SUPFAM" id="SSF55729">
    <property type="entry name" value="Acyl-CoA N-acyltransferases (Nat)"/>
    <property type="match status" value="1"/>
</dbReference>
<dbReference type="EMBL" id="SRLD01000009">
    <property type="protein sequence ID" value="TGE17811.1"/>
    <property type="molecule type" value="Genomic_DNA"/>
</dbReference>
<keyword evidence="1 4" id="KW-0808">Transferase</keyword>
<sequence length="145" mass="16217">MPVRPPHSPTDFAAYYQLRYQVLRQPWQQPPGSERADDDDHPATIHALFTAPDGQVAGVARLHPAAPGQAQVRYMAVDPTYQGQGVGRQLLDYLEQAARQLGLTECVLHARESAVAFYQRQGYHLVASSHTLFGSIPHFLMRKEL</sequence>
<dbReference type="RefSeq" id="WP_135496888.1">
    <property type="nucleotide sequence ID" value="NZ_SRLD01000009.1"/>
</dbReference>
<keyword evidence="2" id="KW-0012">Acyltransferase</keyword>
<dbReference type="PROSITE" id="PS51186">
    <property type="entry name" value="GNAT"/>
    <property type="match status" value="1"/>
</dbReference>
<dbReference type="AlphaFoldDB" id="A0A4Z0PNR9"/>
<dbReference type="Pfam" id="PF00583">
    <property type="entry name" value="Acetyltransf_1"/>
    <property type="match status" value="1"/>
</dbReference>
<evidence type="ECO:0000259" key="3">
    <source>
        <dbReference type="PROSITE" id="PS51186"/>
    </source>
</evidence>
<accession>A0A4Z0PNR9</accession>
<dbReference type="GO" id="GO:0016747">
    <property type="term" value="F:acyltransferase activity, transferring groups other than amino-acyl groups"/>
    <property type="evidence" value="ECO:0007669"/>
    <property type="project" value="InterPro"/>
</dbReference>